<protein>
    <submittedName>
        <fullName evidence="1">Uncharacterized protein</fullName>
    </submittedName>
</protein>
<evidence type="ECO:0000313" key="1">
    <source>
        <dbReference type="EMBL" id="KAK7324179.1"/>
    </source>
</evidence>
<comment type="caution">
    <text evidence="1">The sequence shown here is derived from an EMBL/GenBank/DDBJ whole genome shotgun (WGS) entry which is preliminary data.</text>
</comment>
<dbReference type="EMBL" id="JAYMYQ010000006">
    <property type="protein sequence ID" value="KAK7324179.1"/>
    <property type="molecule type" value="Genomic_DNA"/>
</dbReference>
<dbReference type="AlphaFoldDB" id="A0AAN9KV70"/>
<name>A0AAN9KV70_CANGL</name>
<organism evidence="1 2">
    <name type="scientific">Canavalia gladiata</name>
    <name type="common">Sword bean</name>
    <name type="synonym">Dolichos gladiatus</name>
    <dbReference type="NCBI Taxonomy" id="3824"/>
    <lineage>
        <taxon>Eukaryota</taxon>
        <taxon>Viridiplantae</taxon>
        <taxon>Streptophyta</taxon>
        <taxon>Embryophyta</taxon>
        <taxon>Tracheophyta</taxon>
        <taxon>Spermatophyta</taxon>
        <taxon>Magnoliopsida</taxon>
        <taxon>eudicotyledons</taxon>
        <taxon>Gunneridae</taxon>
        <taxon>Pentapetalae</taxon>
        <taxon>rosids</taxon>
        <taxon>fabids</taxon>
        <taxon>Fabales</taxon>
        <taxon>Fabaceae</taxon>
        <taxon>Papilionoideae</taxon>
        <taxon>50 kb inversion clade</taxon>
        <taxon>NPAAA clade</taxon>
        <taxon>indigoferoid/millettioid clade</taxon>
        <taxon>Phaseoleae</taxon>
        <taxon>Canavalia</taxon>
    </lineage>
</organism>
<keyword evidence="2" id="KW-1185">Reference proteome</keyword>
<evidence type="ECO:0000313" key="2">
    <source>
        <dbReference type="Proteomes" id="UP001367508"/>
    </source>
</evidence>
<dbReference type="Proteomes" id="UP001367508">
    <property type="component" value="Unassembled WGS sequence"/>
</dbReference>
<reference evidence="1 2" key="1">
    <citation type="submission" date="2024-01" db="EMBL/GenBank/DDBJ databases">
        <title>The genomes of 5 underutilized Papilionoideae crops provide insights into root nodulation and disease resistanc.</title>
        <authorList>
            <person name="Jiang F."/>
        </authorList>
    </citation>
    <scope>NUCLEOTIDE SEQUENCE [LARGE SCALE GENOMIC DNA]</scope>
    <source>
        <strain evidence="1">LVBAO_FW01</strain>
        <tissue evidence="1">Leaves</tissue>
    </source>
</reference>
<accession>A0AAN9KV70</accession>
<gene>
    <name evidence="1" type="ORF">VNO77_27705</name>
</gene>
<sequence length="84" mass="9737">MFTTGRSTIWPPLSQLQIFAYSHDIFRKIHQPISLMPIIVLHQFSGLANRQQPLIAEKKYDQWIALMFQEFSSHSSSSKAESPF</sequence>
<proteinExistence type="predicted"/>